<name>A0A6I6LFE3_STUST</name>
<dbReference type="AlphaFoldDB" id="A0A6I6LFE3"/>
<sequence length="81" mass="8969">MTVGKAADFALPEELQPISEKLRAQALGDSTVDLTAEEAALLRRRYIHLSAHWNATSNSALDILFINRPAEHALRKVYPNA</sequence>
<accession>A0A6I6LFE3</accession>
<protein>
    <submittedName>
        <fullName evidence="1">Uncharacterized protein</fullName>
    </submittedName>
</protein>
<gene>
    <name evidence="1" type="ORF">GQA94_03765</name>
</gene>
<dbReference type="RefSeq" id="WP_158186809.1">
    <property type="nucleotide sequence ID" value="NZ_CP046902.1"/>
</dbReference>
<organism evidence="1 2">
    <name type="scientific">Stutzerimonas stutzeri</name>
    <name type="common">Pseudomonas stutzeri</name>
    <dbReference type="NCBI Taxonomy" id="316"/>
    <lineage>
        <taxon>Bacteria</taxon>
        <taxon>Pseudomonadati</taxon>
        <taxon>Pseudomonadota</taxon>
        <taxon>Gammaproteobacteria</taxon>
        <taxon>Pseudomonadales</taxon>
        <taxon>Pseudomonadaceae</taxon>
        <taxon>Stutzerimonas</taxon>
    </lineage>
</organism>
<evidence type="ECO:0000313" key="2">
    <source>
        <dbReference type="Proteomes" id="UP000438983"/>
    </source>
</evidence>
<evidence type="ECO:0000313" key="1">
    <source>
        <dbReference type="EMBL" id="QGZ29224.1"/>
    </source>
</evidence>
<dbReference type="Proteomes" id="UP000438983">
    <property type="component" value="Chromosome"/>
</dbReference>
<reference evidence="1 2" key="1">
    <citation type="submission" date="2019-12" db="EMBL/GenBank/DDBJ databases">
        <title>Complete genome sequence of Pseudomonas stutzeri.</title>
        <authorList>
            <person name="Lim S.R."/>
            <person name="Kim J.H."/>
        </authorList>
    </citation>
    <scope>NUCLEOTIDE SEQUENCE [LARGE SCALE GENOMIC DNA]</scope>
    <source>
        <strain evidence="1 2">PM101005</strain>
    </source>
</reference>
<dbReference type="EMBL" id="CP046902">
    <property type="protein sequence ID" value="QGZ29224.1"/>
    <property type="molecule type" value="Genomic_DNA"/>
</dbReference>
<dbReference type="OrthoDB" id="7031000at2"/>
<proteinExistence type="predicted"/>